<evidence type="ECO:0000256" key="13">
    <source>
        <dbReference type="ARBA" id="ARBA00023004"/>
    </source>
</evidence>
<dbReference type="AlphaFoldDB" id="A0A075D295"/>
<feature type="transmembrane region" description="Helical" evidence="20">
    <location>
        <begin position="81"/>
        <end position="103"/>
    </location>
</feature>
<dbReference type="InterPro" id="IPR036150">
    <property type="entry name" value="Cyt_b/b6_C_sf"/>
</dbReference>
<feature type="transmembrane region" description="Helical" evidence="20">
    <location>
        <begin position="34"/>
        <end position="60"/>
    </location>
</feature>
<keyword evidence="13 19" id="KW-0408">Iron</keyword>
<feature type="transmembrane region" description="Helical" evidence="20">
    <location>
        <begin position="233"/>
        <end position="254"/>
    </location>
</feature>
<evidence type="ECO:0000256" key="7">
    <source>
        <dbReference type="ARBA" id="ARBA00022660"/>
    </source>
</evidence>
<feature type="transmembrane region" description="Helical" evidence="20">
    <location>
        <begin position="149"/>
        <end position="170"/>
    </location>
</feature>
<feature type="transmembrane region" description="Helical" evidence="20">
    <location>
        <begin position="292"/>
        <end position="312"/>
    </location>
</feature>
<feature type="domain" description="Cytochrome b/b6 C-terminal region profile" evidence="22">
    <location>
        <begin position="214"/>
        <end position="382"/>
    </location>
</feature>
<comment type="similarity">
    <text evidence="17 20">Belongs to the cytochrome b family.</text>
</comment>
<comment type="subcellular location">
    <subcellularLocation>
        <location evidence="2">Mitochondrion inner membrane</location>
        <topology evidence="2">Multi-pass membrane protein</topology>
    </subcellularLocation>
</comment>
<dbReference type="PIRSF" id="PIRSF038885">
    <property type="entry name" value="COB"/>
    <property type="match status" value="1"/>
</dbReference>
<feature type="binding site" description="axial binding residue" evidence="19">
    <location>
        <position position="200"/>
    </location>
    <ligand>
        <name>heme b</name>
        <dbReference type="ChEBI" id="CHEBI:60344"/>
        <label>b566</label>
    </ligand>
    <ligandPart>
        <name>Fe</name>
        <dbReference type="ChEBI" id="CHEBI:18248"/>
    </ligandPart>
</feature>
<feature type="transmembrane region" description="Helical" evidence="20">
    <location>
        <begin position="115"/>
        <end position="137"/>
    </location>
</feature>
<evidence type="ECO:0000256" key="6">
    <source>
        <dbReference type="ARBA" id="ARBA00022617"/>
    </source>
</evidence>
<evidence type="ECO:0000256" key="11">
    <source>
        <dbReference type="ARBA" id="ARBA00022982"/>
    </source>
</evidence>
<dbReference type="SUPFAM" id="SSF81342">
    <property type="entry name" value="Transmembrane di-heme cytochromes"/>
    <property type="match status" value="1"/>
</dbReference>
<feature type="binding site" evidence="18">
    <location>
        <position position="205"/>
    </location>
    <ligand>
        <name>a ubiquinone</name>
        <dbReference type="ChEBI" id="CHEBI:16389"/>
    </ligand>
</feature>
<dbReference type="GO" id="GO:0006122">
    <property type="term" value="P:mitochondrial electron transport, ubiquinol to cytochrome c"/>
    <property type="evidence" value="ECO:0007669"/>
    <property type="project" value="TreeGrafter"/>
</dbReference>
<keyword evidence="16 20" id="KW-0472">Membrane</keyword>
<evidence type="ECO:0000256" key="18">
    <source>
        <dbReference type="PIRSR" id="PIRSR038885-1"/>
    </source>
</evidence>
<evidence type="ECO:0000256" key="8">
    <source>
        <dbReference type="ARBA" id="ARBA00022692"/>
    </source>
</evidence>
<feature type="domain" description="Cytochrome b/b6 N-terminal region profile" evidence="21">
    <location>
        <begin position="1"/>
        <end position="213"/>
    </location>
</feature>
<dbReference type="CDD" id="cd00284">
    <property type="entry name" value="Cytochrome_b_N"/>
    <property type="match status" value="1"/>
</dbReference>
<dbReference type="Pfam" id="PF00033">
    <property type="entry name" value="Cytochrome_B"/>
    <property type="match status" value="1"/>
</dbReference>
<reference evidence="23" key="1">
    <citation type="journal article" date="2014" name="J. Asia-Pac. Entomol.">
        <title>The complete mitochondrial genome of the endangered Apollo butterfly, Parnassius apollo (Lepidoptera: Papilionidae) and its comparison to other Papilionidae species.</title>
        <authorList>
            <person name="Chen Y.-H."/>
            <person name="Huang D.-Y."/>
            <person name="Wang Y.-L."/>
            <person name="Zhu C.-D."/>
            <person name="Hao J.-S."/>
        </authorList>
    </citation>
    <scope>NUCLEOTIDE SEQUENCE</scope>
    <source>
        <strain evidence="23">Cyh0315</strain>
    </source>
</reference>
<evidence type="ECO:0000256" key="3">
    <source>
        <dbReference type="ARBA" id="ARBA00011649"/>
    </source>
</evidence>
<dbReference type="GeneID" id="20159045"/>
<dbReference type="InterPro" id="IPR005798">
    <property type="entry name" value="Cyt_b/b6_C"/>
</dbReference>
<dbReference type="GO" id="GO:0008121">
    <property type="term" value="F:quinol-cytochrome-c reductase activity"/>
    <property type="evidence" value="ECO:0007669"/>
    <property type="project" value="InterPro"/>
</dbReference>
<keyword evidence="12 20" id="KW-1133">Transmembrane helix</keyword>
<sequence length="382" mass="44229">MMNKFLPLRKTHPLFKIINGSLIDLPSPSNISLWWNFGSLLALCLIIQILTGLFLTMYYTANIELAFYSVNYICRNVNYGWLIRTLHANGASFFFICIYLHIGRGIYYESFNLKYTWMVGVIILFILMATAFMGYVLPWGQMSFWGATVITNLLSAIPYLGTMLVNWIWGGFAVDNATLTRFYSFHFLFPFIILMLTMIHLLFLHQTGSNNPLGINSNLDKIPFHPFFTFKDLIGFIILLTLLIMLTLTNPYLLGDPDNFIPANPLVTPIHIQPEWYFLFAYAILRSIPNKLGGVIALVMSILILIILPLTFNKKIQGIQFYPINQMLFWSMVSIIILLTWIGARPVEDPYIITGQLLTILYFSYFLINPFIYEFWDYLIFH</sequence>
<dbReference type="FunFam" id="1.20.810.10:FF:000002">
    <property type="entry name" value="Cytochrome b"/>
    <property type="match status" value="1"/>
</dbReference>
<gene>
    <name evidence="23" type="primary">CYTB</name>
</gene>
<dbReference type="InterPro" id="IPR027387">
    <property type="entry name" value="Cytb/b6-like_sf"/>
</dbReference>
<dbReference type="GO" id="GO:0005743">
    <property type="term" value="C:mitochondrial inner membrane"/>
    <property type="evidence" value="ECO:0007669"/>
    <property type="project" value="UniProtKB-SubCell"/>
</dbReference>
<feature type="binding site" description="axial binding residue" evidence="19">
    <location>
        <position position="101"/>
    </location>
    <ligand>
        <name>heme b</name>
        <dbReference type="ChEBI" id="CHEBI:60344"/>
        <label>b566</label>
    </ligand>
    <ligandPart>
        <name>Fe</name>
        <dbReference type="ChEBI" id="CHEBI:18248"/>
    </ligandPart>
</feature>
<comment type="cofactor">
    <cofactor evidence="19">
        <name>heme</name>
        <dbReference type="ChEBI" id="CHEBI:30413"/>
    </cofactor>
    <text evidence="19">Binds 2 heme groups non-covalently.</text>
</comment>
<dbReference type="PANTHER" id="PTHR19271">
    <property type="entry name" value="CYTOCHROME B"/>
    <property type="match status" value="1"/>
</dbReference>
<evidence type="ECO:0000256" key="10">
    <source>
        <dbReference type="ARBA" id="ARBA00022792"/>
    </source>
</evidence>
<feature type="transmembrane region" description="Helical" evidence="20">
    <location>
        <begin position="182"/>
        <end position="204"/>
    </location>
</feature>
<comment type="function">
    <text evidence="1 20">Component of the ubiquinol-cytochrome c reductase complex (complex III or cytochrome b-c1 complex) that is part of the mitochondrial respiratory chain. The b-c1 complex mediates electron transfer from ubiquinol to cytochrome c. Contributes to the generation of a proton gradient across the mitochondrial membrane that is then used for ATP synthesis.</text>
</comment>
<dbReference type="InterPro" id="IPR048259">
    <property type="entry name" value="Cytochrome_b_N_euk/bac"/>
</dbReference>
<keyword evidence="14" id="KW-0830">Ubiquinone</keyword>
<proteinExistence type="inferred from homology"/>
<dbReference type="GO" id="GO:0046872">
    <property type="term" value="F:metal ion binding"/>
    <property type="evidence" value="ECO:0007669"/>
    <property type="project" value="UniProtKB-UniRule"/>
</dbReference>
<keyword evidence="10" id="KW-0999">Mitochondrion inner membrane</keyword>
<dbReference type="InterPro" id="IPR016174">
    <property type="entry name" value="Di-haem_cyt_TM"/>
</dbReference>
<evidence type="ECO:0000256" key="2">
    <source>
        <dbReference type="ARBA" id="ARBA00004448"/>
    </source>
</evidence>
<evidence type="ECO:0000256" key="17">
    <source>
        <dbReference type="ARBA" id="ARBA00061233"/>
    </source>
</evidence>
<evidence type="ECO:0000256" key="9">
    <source>
        <dbReference type="ARBA" id="ARBA00022723"/>
    </source>
</evidence>
<evidence type="ECO:0000256" key="4">
    <source>
        <dbReference type="ARBA" id="ARBA00013531"/>
    </source>
</evidence>
<dbReference type="InterPro" id="IPR030689">
    <property type="entry name" value="Cytochrome_b"/>
</dbReference>
<evidence type="ECO:0000256" key="14">
    <source>
        <dbReference type="ARBA" id="ARBA00023075"/>
    </source>
</evidence>
<feature type="transmembrane region" description="Helical" evidence="20">
    <location>
        <begin position="351"/>
        <end position="373"/>
    </location>
</feature>
<dbReference type="CDD" id="cd00290">
    <property type="entry name" value="cytochrome_b_C"/>
    <property type="match status" value="1"/>
</dbReference>
<dbReference type="SUPFAM" id="SSF81648">
    <property type="entry name" value="a domain/subunit of cytochrome bc1 complex (Ubiquinol-cytochrome c reductase)"/>
    <property type="match status" value="1"/>
</dbReference>
<dbReference type="RefSeq" id="YP_009053747.1">
    <property type="nucleotide sequence ID" value="NC_024727.1"/>
</dbReference>
<dbReference type="CTD" id="4519"/>
<evidence type="ECO:0000256" key="5">
    <source>
        <dbReference type="ARBA" id="ARBA00022448"/>
    </source>
</evidence>
<dbReference type="InterPro" id="IPR005797">
    <property type="entry name" value="Cyt_b/b6_N"/>
</dbReference>
<evidence type="ECO:0000256" key="1">
    <source>
        <dbReference type="ARBA" id="ARBA00002566"/>
    </source>
</evidence>
<keyword evidence="15 20" id="KW-0496">Mitochondrion</keyword>
<evidence type="ECO:0000259" key="22">
    <source>
        <dbReference type="PROSITE" id="PS51003"/>
    </source>
</evidence>
<feature type="binding site" description="axial binding residue" evidence="19">
    <location>
        <position position="186"/>
    </location>
    <ligand>
        <name>heme b</name>
        <dbReference type="ChEBI" id="CHEBI:60344"/>
        <label>b562</label>
    </ligand>
    <ligandPart>
        <name>Fe</name>
        <dbReference type="ChEBI" id="CHEBI:18248"/>
    </ligandPart>
</feature>
<protein>
    <recommendedName>
        <fullName evidence="4 20">Cytochrome b</fullName>
    </recommendedName>
</protein>
<keyword evidence="11 20" id="KW-0249">Electron transport</keyword>
<comment type="subunit">
    <text evidence="3">The main subunits of complex b-c1 are: cytochrome b, cytochrome c1 and the Rieske protein.</text>
</comment>
<dbReference type="PANTHER" id="PTHR19271:SF16">
    <property type="entry name" value="CYTOCHROME B"/>
    <property type="match status" value="1"/>
</dbReference>
<keyword evidence="9 19" id="KW-0479">Metal-binding</keyword>
<evidence type="ECO:0000259" key="21">
    <source>
        <dbReference type="PROSITE" id="PS51002"/>
    </source>
</evidence>
<geneLocation type="mitochondrion" evidence="23"/>
<name>A0A075D295_PARAO</name>
<evidence type="ECO:0000256" key="19">
    <source>
        <dbReference type="PIRSR" id="PIRSR038885-2"/>
    </source>
</evidence>
<dbReference type="GO" id="GO:0016491">
    <property type="term" value="F:oxidoreductase activity"/>
    <property type="evidence" value="ECO:0007669"/>
    <property type="project" value="UniProtKB-UniRule"/>
</dbReference>
<evidence type="ECO:0000313" key="23">
    <source>
        <dbReference type="EMBL" id="AHC98645.1"/>
    </source>
</evidence>
<organism evidence="23">
    <name type="scientific">Parnassius apollo</name>
    <name type="common">Apollo butterfly</name>
    <name type="synonym">Papilio apollo</name>
    <dbReference type="NCBI Taxonomy" id="110799"/>
    <lineage>
        <taxon>Eukaryota</taxon>
        <taxon>Metazoa</taxon>
        <taxon>Ecdysozoa</taxon>
        <taxon>Arthropoda</taxon>
        <taxon>Hexapoda</taxon>
        <taxon>Insecta</taxon>
        <taxon>Pterygota</taxon>
        <taxon>Neoptera</taxon>
        <taxon>Endopterygota</taxon>
        <taxon>Lepidoptera</taxon>
        <taxon>Glossata</taxon>
        <taxon>Ditrysia</taxon>
        <taxon>Papilionoidea</taxon>
        <taxon>Papilionidae</taxon>
        <taxon>Parnassiinae</taxon>
        <taxon>Parnassini</taxon>
        <taxon>Parnassius</taxon>
        <taxon>Parnassius</taxon>
    </lineage>
</organism>
<dbReference type="InterPro" id="IPR048260">
    <property type="entry name" value="Cytochrome_b_C_euk/bac"/>
</dbReference>
<feature type="binding site" description="axial binding residue" evidence="19">
    <location>
        <position position="87"/>
    </location>
    <ligand>
        <name>heme b</name>
        <dbReference type="ChEBI" id="CHEBI:60344"/>
        <label>b562</label>
    </ligand>
    <ligandPart>
        <name>Fe</name>
        <dbReference type="ChEBI" id="CHEBI:18248"/>
    </ligandPart>
</feature>
<keyword evidence="5 20" id="KW-0813">Transport</keyword>
<dbReference type="Pfam" id="PF00032">
    <property type="entry name" value="Cytochrom_B_C"/>
    <property type="match status" value="1"/>
</dbReference>
<dbReference type="EMBL" id="KF746065">
    <property type="protein sequence ID" value="AHC98645.1"/>
    <property type="molecule type" value="Genomic_DNA"/>
</dbReference>
<evidence type="ECO:0000256" key="12">
    <source>
        <dbReference type="ARBA" id="ARBA00022989"/>
    </source>
</evidence>
<keyword evidence="8 20" id="KW-0812">Transmembrane</keyword>
<feature type="transmembrane region" description="Helical" evidence="20">
    <location>
        <begin position="324"/>
        <end position="344"/>
    </location>
</feature>
<evidence type="ECO:0000256" key="15">
    <source>
        <dbReference type="ARBA" id="ARBA00023128"/>
    </source>
</evidence>
<dbReference type="PROSITE" id="PS51003">
    <property type="entry name" value="CYTB_CTER"/>
    <property type="match status" value="1"/>
</dbReference>
<comment type="cofactor">
    <cofactor evidence="20">
        <name>heme b</name>
        <dbReference type="ChEBI" id="CHEBI:60344"/>
    </cofactor>
    <text evidence="20">Binds 2 heme groups non-covalently.</text>
</comment>
<dbReference type="PROSITE" id="PS51002">
    <property type="entry name" value="CYTB_NTER"/>
    <property type="match status" value="1"/>
</dbReference>
<dbReference type="GO" id="GO:0045275">
    <property type="term" value="C:respiratory chain complex III"/>
    <property type="evidence" value="ECO:0007669"/>
    <property type="project" value="InterPro"/>
</dbReference>
<accession>A0A075D295</accession>
<dbReference type="Gene3D" id="1.20.810.10">
    <property type="entry name" value="Cytochrome Bc1 Complex, Chain C"/>
    <property type="match status" value="1"/>
</dbReference>
<evidence type="ECO:0000256" key="20">
    <source>
        <dbReference type="RuleBase" id="RU362117"/>
    </source>
</evidence>
<keyword evidence="7 20" id="KW-0679">Respiratory chain</keyword>
<evidence type="ECO:0000256" key="16">
    <source>
        <dbReference type="ARBA" id="ARBA00023136"/>
    </source>
</evidence>
<keyword evidence="6 19" id="KW-0349">Heme</keyword>